<evidence type="ECO:0000256" key="5">
    <source>
        <dbReference type="ARBA" id="ARBA00022989"/>
    </source>
</evidence>
<evidence type="ECO:0000256" key="2">
    <source>
        <dbReference type="ARBA" id="ARBA00022475"/>
    </source>
</evidence>
<keyword evidence="7 9" id="KW-0807">Transducer</keyword>
<protein>
    <submittedName>
        <fullName evidence="16">HAMP domain-containing protein</fullName>
    </submittedName>
</protein>
<comment type="similarity">
    <text evidence="8">Belongs to the methyl-accepting chemotaxis (MCP) protein family.</text>
</comment>
<dbReference type="GO" id="GO:0005886">
    <property type="term" value="C:plasma membrane"/>
    <property type="evidence" value="ECO:0007669"/>
    <property type="project" value="UniProtKB-SubCell"/>
</dbReference>
<dbReference type="InterPro" id="IPR000727">
    <property type="entry name" value="T_SNARE_dom"/>
</dbReference>
<dbReference type="SUPFAM" id="SSF58104">
    <property type="entry name" value="Methyl-accepting chemotaxis protein (MCP) signaling domain"/>
    <property type="match status" value="1"/>
</dbReference>
<reference evidence="16" key="1">
    <citation type="submission" date="2020-03" db="EMBL/GenBank/DDBJ databases">
        <title>Genome of Pelagibius litoralis DSM 21314T.</title>
        <authorList>
            <person name="Wang G."/>
        </authorList>
    </citation>
    <scope>NUCLEOTIDE SEQUENCE</scope>
    <source>
        <strain evidence="16">DSM 21314</strain>
    </source>
</reference>
<evidence type="ECO:0000256" key="9">
    <source>
        <dbReference type="PROSITE-ProRule" id="PRU00284"/>
    </source>
</evidence>
<accession>A0A967EVR8</accession>
<dbReference type="SMART" id="SM01049">
    <property type="entry name" value="Cache_2"/>
    <property type="match status" value="1"/>
</dbReference>
<dbReference type="SMART" id="SM00283">
    <property type="entry name" value="MA"/>
    <property type="match status" value="1"/>
</dbReference>
<dbReference type="InterPro" id="IPR004090">
    <property type="entry name" value="Chemotax_Me-accpt_rcpt"/>
</dbReference>
<dbReference type="Gene3D" id="1.10.287.950">
    <property type="entry name" value="Methyl-accepting chemotaxis protein"/>
    <property type="match status" value="1"/>
</dbReference>
<keyword evidence="4 12" id="KW-0812">Transmembrane</keyword>
<evidence type="ECO:0000256" key="4">
    <source>
        <dbReference type="ARBA" id="ARBA00022692"/>
    </source>
</evidence>
<keyword evidence="17" id="KW-1185">Reference proteome</keyword>
<dbReference type="PROSITE" id="PS50111">
    <property type="entry name" value="CHEMOTAXIS_TRANSDUC_2"/>
    <property type="match status" value="1"/>
</dbReference>
<dbReference type="InterPro" id="IPR033480">
    <property type="entry name" value="sCache_2"/>
</dbReference>
<dbReference type="GO" id="GO:0006935">
    <property type="term" value="P:chemotaxis"/>
    <property type="evidence" value="ECO:0007669"/>
    <property type="project" value="InterPro"/>
</dbReference>
<dbReference type="Pfam" id="PF00015">
    <property type="entry name" value="MCPsignal"/>
    <property type="match status" value="1"/>
</dbReference>
<evidence type="ECO:0000259" key="15">
    <source>
        <dbReference type="PROSITE" id="PS50885"/>
    </source>
</evidence>
<dbReference type="InterPro" id="IPR004089">
    <property type="entry name" value="MCPsignal_dom"/>
</dbReference>
<comment type="caution">
    <text evidence="16">The sequence shown here is derived from an EMBL/GenBank/DDBJ whole genome shotgun (WGS) entry which is preliminary data.</text>
</comment>
<evidence type="ECO:0000256" key="8">
    <source>
        <dbReference type="ARBA" id="ARBA00029447"/>
    </source>
</evidence>
<dbReference type="Pfam" id="PF00672">
    <property type="entry name" value="HAMP"/>
    <property type="match status" value="1"/>
</dbReference>
<dbReference type="GO" id="GO:0004888">
    <property type="term" value="F:transmembrane signaling receptor activity"/>
    <property type="evidence" value="ECO:0007669"/>
    <property type="project" value="InterPro"/>
</dbReference>
<evidence type="ECO:0000313" key="16">
    <source>
        <dbReference type="EMBL" id="NIA68942.1"/>
    </source>
</evidence>
<feature type="compositionally biased region" description="Low complexity" evidence="11">
    <location>
        <begin position="333"/>
        <end position="348"/>
    </location>
</feature>
<dbReference type="Proteomes" id="UP000761264">
    <property type="component" value="Unassembled WGS sequence"/>
</dbReference>
<evidence type="ECO:0000256" key="12">
    <source>
        <dbReference type="SAM" id="Phobius"/>
    </source>
</evidence>
<dbReference type="PANTHER" id="PTHR32089">
    <property type="entry name" value="METHYL-ACCEPTING CHEMOTAXIS PROTEIN MCPB"/>
    <property type="match status" value="1"/>
</dbReference>
<evidence type="ECO:0000259" key="14">
    <source>
        <dbReference type="PROSITE" id="PS50192"/>
    </source>
</evidence>
<keyword evidence="10" id="KW-0175">Coiled coil</keyword>
<gene>
    <name evidence="16" type="ORF">HBA54_10090</name>
</gene>
<name>A0A967EVR8_9PROT</name>
<feature type="domain" description="Methyl-accepting transducer" evidence="13">
    <location>
        <begin position="309"/>
        <end position="545"/>
    </location>
</feature>
<dbReference type="RefSeq" id="WP_167224034.1">
    <property type="nucleotide sequence ID" value="NZ_JAAQPH010000006.1"/>
</dbReference>
<evidence type="ECO:0000256" key="10">
    <source>
        <dbReference type="SAM" id="Coils"/>
    </source>
</evidence>
<dbReference type="CDD" id="cd06225">
    <property type="entry name" value="HAMP"/>
    <property type="match status" value="1"/>
</dbReference>
<evidence type="ECO:0000256" key="6">
    <source>
        <dbReference type="ARBA" id="ARBA00023136"/>
    </source>
</evidence>
<keyword evidence="3" id="KW-0997">Cell inner membrane</keyword>
<evidence type="ECO:0000256" key="1">
    <source>
        <dbReference type="ARBA" id="ARBA00004429"/>
    </source>
</evidence>
<feature type="domain" description="T-SNARE coiled-coil homology" evidence="14">
    <location>
        <begin position="461"/>
        <end position="523"/>
    </location>
</feature>
<dbReference type="AlphaFoldDB" id="A0A967EVR8"/>
<dbReference type="PANTHER" id="PTHR32089:SF112">
    <property type="entry name" value="LYSOZYME-LIKE PROTEIN-RELATED"/>
    <property type="match status" value="1"/>
</dbReference>
<evidence type="ECO:0000256" key="3">
    <source>
        <dbReference type="ARBA" id="ARBA00022519"/>
    </source>
</evidence>
<keyword evidence="5 12" id="KW-1133">Transmembrane helix</keyword>
<evidence type="ECO:0000256" key="7">
    <source>
        <dbReference type="ARBA" id="ARBA00023224"/>
    </source>
</evidence>
<dbReference type="Pfam" id="PF17200">
    <property type="entry name" value="sCache_2"/>
    <property type="match status" value="1"/>
</dbReference>
<comment type="subcellular location">
    <subcellularLocation>
        <location evidence="1">Cell inner membrane</location>
        <topology evidence="1">Multi-pass membrane protein</topology>
    </subcellularLocation>
</comment>
<proteinExistence type="inferred from homology"/>
<dbReference type="InterPro" id="IPR003660">
    <property type="entry name" value="HAMP_dom"/>
</dbReference>
<dbReference type="Gene3D" id="3.30.450.20">
    <property type="entry name" value="PAS domain"/>
    <property type="match status" value="1"/>
</dbReference>
<dbReference type="PROSITE" id="PS50192">
    <property type="entry name" value="T_SNARE"/>
    <property type="match status" value="1"/>
</dbReference>
<feature type="compositionally biased region" description="Polar residues" evidence="11">
    <location>
        <begin position="313"/>
        <end position="324"/>
    </location>
</feature>
<dbReference type="PROSITE" id="PS50885">
    <property type="entry name" value="HAMP"/>
    <property type="match status" value="1"/>
</dbReference>
<feature type="transmembrane region" description="Helical" evidence="12">
    <location>
        <begin position="194"/>
        <end position="214"/>
    </location>
</feature>
<dbReference type="PRINTS" id="PR00260">
    <property type="entry name" value="CHEMTRNSDUCR"/>
</dbReference>
<evidence type="ECO:0000313" key="17">
    <source>
        <dbReference type="Proteomes" id="UP000761264"/>
    </source>
</evidence>
<organism evidence="16 17">
    <name type="scientific">Pelagibius litoralis</name>
    <dbReference type="NCBI Taxonomy" id="374515"/>
    <lineage>
        <taxon>Bacteria</taxon>
        <taxon>Pseudomonadati</taxon>
        <taxon>Pseudomonadota</taxon>
        <taxon>Alphaproteobacteria</taxon>
        <taxon>Rhodospirillales</taxon>
        <taxon>Rhodovibrionaceae</taxon>
        <taxon>Pelagibius</taxon>
    </lineage>
</organism>
<dbReference type="EMBL" id="JAAQPH010000006">
    <property type="protein sequence ID" value="NIA68942.1"/>
    <property type="molecule type" value="Genomic_DNA"/>
</dbReference>
<dbReference type="GO" id="GO:0007165">
    <property type="term" value="P:signal transduction"/>
    <property type="evidence" value="ECO:0007669"/>
    <property type="project" value="UniProtKB-KW"/>
</dbReference>
<keyword evidence="2" id="KW-1003">Cell membrane</keyword>
<evidence type="ECO:0000259" key="13">
    <source>
        <dbReference type="PROSITE" id="PS50111"/>
    </source>
</evidence>
<feature type="coiled-coil region" evidence="10">
    <location>
        <begin position="260"/>
        <end position="291"/>
    </location>
</feature>
<dbReference type="Gene3D" id="6.10.340.10">
    <property type="match status" value="1"/>
</dbReference>
<dbReference type="SMART" id="SM00304">
    <property type="entry name" value="HAMP"/>
    <property type="match status" value="1"/>
</dbReference>
<keyword evidence="6 12" id="KW-0472">Membrane</keyword>
<evidence type="ECO:0000256" key="11">
    <source>
        <dbReference type="SAM" id="MobiDB-lite"/>
    </source>
</evidence>
<feature type="region of interest" description="Disordered" evidence="11">
    <location>
        <begin position="313"/>
        <end position="348"/>
    </location>
</feature>
<sequence>MRLKAFRSFRIAHRVLTLIALSAVGLVIVAGVILVDLRSSLVEQKRNELRQLVESAVAIAEANHKRAEAGELSLEEAQRLTLTAIGDIRYNGSDYFWVNDMQAAMIMHPIKPALNGKDLSGLKDKAGTQIFVEFVKVVSAERAGYVTYLWPKPNSEEAVSKESYVKGFEPWGWIVGTGVYIDDLDAIFWQKATVLGGIITAILLGIAVISMLIARSITRPISGMIASMGELASGNLAVEIPGVGRHDEIGDMADAVQVFRSNAEEQRRLEKEKLETAKRAEQEKQQAMRQLADGFEVSVKSVVDSVSSTATTMQTTAESMSSAADETEQQAKAAAGASEEASGNVQTVASAAEELAASIEEIGRQVSRSSETANKAVEHARGTNGKVEGLVDAAQKVGEVVNLISDIAEQTNLLALNATIEAARAGEAGKGFAVVANEVKSLATQTAKATEEISQQIGEIQSATTDAAAAIRTIGETVEQINEIAGSISAAVEEQGAATQEIARNVQQASEGTNKVTGNIASVTKTAGETGSSAGEVLSAASQLSEQSENLRREVEQFIEKVRAA</sequence>
<feature type="domain" description="HAMP" evidence="15">
    <location>
        <begin position="215"/>
        <end position="268"/>
    </location>
</feature>